<dbReference type="Pfam" id="PF02463">
    <property type="entry name" value="SMC_N"/>
    <property type="match status" value="1"/>
</dbReference>
<organism evidence="8">
    <name type="scientific">Laccaria bicolor (strain S238N-H82 / ATCC MYA-4686)</name>
    <name type="common">Bicoloured deceiver</name>
    <name type="synonym">Laccaria laccata var. bicolor</name>
    <dbReference type="NCBI Taxonomy" id="486041"/>
    <lineage>
        <taxon>Eukaryota</taxon>
        <taxon>Fungi</taxon>
        <taxon>Dikarya</taxon>
        <taxon>Basidiomycota</taxon>
        <taxon>Agaricomycotina</taxon>
        <taxon>Agaricomycetes</taxon>
        <taxon>Agaricomycetidae</taxon>
        <taxon>Agaricales</taxon>
        <taxon>Agaricineae</taxon>
        <taxon>Hydnangiaceae</taxon>
        <taxon>Laccaria</taxon>
    </lineage>
</organism>
<evidence type="ECO:0000256" key="1">
    <source>
        <dbReference type="ARBA" id="ARBA00010171"/>
    </source>
</evidence>
<dbReference type="EMBL" id="DS547094">
    <property type="protein sequence ID" value="EDR12137.1"/>
    <property type="molecule type" value="Genomic_DNA"/>
</dbReference>
<gene>
    <name evidence="7" type="ORF">LACBIDRAFT_292667</name>
</gene>
<dbReference type="InParanoid" id="B0CZF2"/>
<dbReference type="AlphaFoldDB" id="B0CZF2"/>
<keyword evidence="3 4" id="KW-0175">Coiled coil</keyword>
<evidence type="ECO:0000256" key="2">
    <source>
        <dbReference type="ARBA" id="ARBA00018687"/>
    </source>
</evidence>
<feature type="region of interest" description="Disordered" evidence="5">
    <location>
        <begin position="1"/>
        <end position="112"/>
    </location>
</feature>
<evidence type="ECO:0000313" key="8">
    <source>
        <dbReference type="Proteomes" id="UP000001194"/>
    </source>
</evidence>
<sequence>MPRRGVVADNDDDVPGSSLASTAVKEEKVRVKEEKSKSKGKQRARVDAEDDEDGEQNGAGDQDAEGEDDTGDPEGVDSPRGAKRTRLNEEGESRPGGSGSQHLPKKKTLPRDVDGYIPGSIVRIQLHNFVTYDFVEFRPGPYLNMIVGPNGTGKSSIACSIALGLNFPPSILGRASELNSFVKIGTEGGYIEIELKGPKGKRNVIIRRTLSATSKSSNFTLNGNAASGNEIKHKMTELNVQVGNLCSFLPQDKVSEFAAMTPQQLLRETQRAAGDERLTSWHDTLISAGKDLKAMQLQIKGEQEQLRQMVERNEGIERDVQRYKDRKKIEHEIAFLNVLIPVATYRETLIRFKEIKANQRRLHEKVTKLKAKNAPAHEFLKKLDASHKALDKVRDDKKKIVSAHVKRMQAKHTANDKLETDAEDINMKLGQLKRAEKERTIKIKSLGNDIKKQEDELARDPPELPSQEQLNDEARQINLERQSLIARRGELDQQLESLVVRKTDAKHEYDKGAAELKKLDDADARKLAMMYRWDRETHDAIKWLRSNKHLFKAQVFEPPFMCVTVKDKRYANAVEACFSAGQMKTFVAQSQEDCDTLNHHINDSGALGRKARITTWFRAHQEDMLVPPPMSREELAELHFDGYALDYIDYPEGLQWFLRRELNLHRTAIALKANVDVNRTMEVVARPGHNHPGGANFINGTTMNIVSRSRYGRKAVGNMTRDVHQARNFVIPTIDPETKRKYDEMMAAAVQEKQLCDEAMAGVNKKLDDVAEEDKSFVARINSVKSRREEIKNEQKRIATAQSRLIRLRDQLKQYMSQPSADEERKKLRKKLLSISQQRMINAKDYTNLAHAIVPEAQTCAYAGIQYLQVGANRAALQELCNKKDEKFQTALGEFNEVNEAFIQIKEETKRCLAENRQIVDEAPEDIREEYAESERVRVAYEMALEESKKNGTPPPDPEGVELRSREELENELERQRAKLDLNLNTNPGVVEQYEKRKRDIEQLEKTLEERQKKADKVERNIKNARDNWQPALEKLVASIGEKFSAAFDRIGCAGEIRISEHEDYDKWAIDILVKFRDSEKLQLLTGQRQSGGERSLTTILYLMSLTEEARAPFSLVDEINQGMDQRAERTVHNSMVEVTCKEDSAQYFLITPKLLPDLNYHERMKILCVNNGEWLPEERDLGNMMNMIEGYVQRQGRAANAV</sequence>
<dbReference type="RefSeq" id="XP_001876401.1">
    <property type="nucleotide sequence ID" value="XM_001876366.1"/>
</dbReference>
<dbReference type="Proteomes" id="UP000001194">
    <property type="component" value="Unassembled WGS sequence"/>
</dbReference>
<evidence type="ECO:0000256" key="3">
    <source>
        <dbReference type="ARBA" id="ARBA00023054"/>
    </source>
</evidence>
<dbReference type="PANTHER" id="PTHR45916">
    <property type="entry name" value="STRUCTURAL MAINTENANCE OF CHROMOSOMES PROTEIN 5"/>
    <property type="match status" value="1"/>
</dbReference>
<dbReference type="SUPFAM" id="SSF52540">
    <property type="entry name" value="P-loop containing nucleoside triphosphate hydrolases"/>
    <property type="match status" value="1"/>
</dbReference>
<dbReference type="OrthoDB" id="10254973at2759"/>
<name>B0CZF2_LACBS</name>
<dbReference type="FunCoup" id="B0CZF2">
    <property type="interactions" value="765"/>
</dbReference>
<comment type="similarity">
    <text evidence="1">Belongs to the SMC family. SMC5 subfamily.</text>
</comment>
<feature type="compositionally biased region" description="Acidic residues" evidence="5">
    <location>
        <begin position="62"/>
        <end position="75"/>
    </location>
</feature>
<dbReference type="GO" id="GO:0000724">
    <property type="term" value="P:double-strand break repair via homologous recombination"/>
    <property type="evidence" value="ECO:0007669"/>
    <property type="project" value="TreeGrafter"/>
</dbReference>
<reference evidence="7 8" key="1">
    <citation type="journal article" date="2008" name="Nature">
        <title>The genome of Laccaria bicolor provides insights into mycorrhizal symbiosis.</title>
        <authorList>
            <person name="Martin F."/>
            <person name="Aerts A."/>
            <person name="Ahren D."/>
            <person name="Brun A."/>
            <person name="Danchin E.G.J."/>
            <person name="Duchaussoy F."/>
            <person name="Gibon J."/>
            <person name="Kohler A."/>
            <person name="Lindquist E."/>
            <person name="Pereda V."/>
            <person name="Salamov A."/>
            <person name="Shapiro H.J."/>
            <person name="Wuyts J."/>
            <person name="Blaudez D."/>
            <person name="Buee M."/>
            <person name="Brokstein P."/>
            <person name="Canbaeck B."/>
            <person name="Cohen D."/>
            <person name="Courty P.E."/>
            <person name="Coutinho P.M."/>
            <person name="Delaruelle C."/>
            <person name="Detter J.C."/>
            <person name="Deveau A."/>
            <person name="DiFazio S."/>
            <person name="Duplessis S."/>
            <person name="Fraissinet-Tachet L."/>
            <person name="Lucic E."/>
            <person name="Frey-Klett P."/>
            <person name="Fourrey C."/>
            <person name="Feussner I."/>
            <person name="Gay G."/>
            <person name="Grimwood J."/>
            <person name="Hoegger P.J."/>
            <person name="Jain P."/>
            <person name="Kilaru S."/>
            <person name="Labbe J."/>
            <person name="Lin Y.C."/>
            <person name="Legue V."/>
            <person name="Le Tacon F."/>
            <person name="Marmeisse R."/>
            <person name="Melayah D."/>
            <person name="Montanini B."/>
            <person name="Muratet M."/>
            <person name="Nehls U."/>
            <person name="Niculita-Hirzel H."/>
            <person name="Oudot-Le Secq M.P."/>
            <person name="Peter M."/>
            <person name="Quesneville H."/>
            <person name="Rajashekar B."/>
            <person name="Reich M."/>
            <person name="Rouhier N."/>
            <person name="Schmutz J."/>
            <person name="Yin T."/>
            <person name="Chalot M."/>
            <person name="Henrissat B."/>
            <person name="Kuees U."/>
            <person name="Lucas S."/>
            <person name="Van de Peer Y."/>
            <person name="Podila G.K."/>
            <person name="Polle A."/>
            <person name="Pukkila P.J."/>
            <person name="Richardson P.M."/>
            <person name="Rouze P."/>
            <person name="Sanders I.R."/>
            <person name="Stajich J.E."/>
            <person name="Tunlid A."/>
            <person name="Tuskan G."/>
            <person name="Grigoriev I.V."/>
        </authorList>
    </citation>
    <scope>NUCLEOTIDE SEQUENCE [LARGE SCALE GENOMIC DNA]</scope>
    <source>
        <strain evidence="8">S238N-H82 / ATCC MYA-4686</strain>
    </source>
</reference>
<dbReference type="HOGENOM" id="CLU_004969_2_0_1"/>
<feature type="domain" description="RecF/RecN/SMC N-terminal" evidence="6">
    <location>
        <begin position="121"/>
        <end position="1152"/>
    </location>
</feature>
<feature type="coiled-coil region" evidence="4">
    <location>
        <begin position="292"/>
        <end position="326"/>
    </location>
</feature>
<accession>B0CZF2</accession>
<dbReference type="InterPro" id="IPR003395">
    <property type="entry name" value="RecF/RecN/SMC_N"/>
</dbReference>
<evidence type="ECO:0000259" key="6">
    <source>
        <dbReference type="Pfam" id="PF02463"/>
    </source>
</evidence>
<dbReference type="GeneID" id="6072265"/>
<dbReference type="KEGG" id="lbc:LACBIDRAFT_292667"/>
<dbReference type="Gene3D" id="3.40.50.300">
    <property type="entry name" value="P-loop containing nucleotide triphosphate hydrolases"/>
    <property type="match status" value="2"/>
</dbReference>
<proteinExistence type="inferred from homology"/>
<dbReference type="InterPro" id="IPR027417">
    <property type="entry name" value="P-loop_NTPase"/>
</dbReference>
<dbReference type="GO" id="GO:0003697">
    <property type="term" value="F:single-stranded DNA binding"/>
    <property type="evidence" value="ECO:0007669"/>
    <property type="project" value="TreeGrafter"/>
</dbReference>
<keyword evidence="8" id="KW-1185">Reference proteome</keyword>
<feature type="compositionally biased region" description="Basic and acidic residues" evidence="5">
    <location>
        <begin position="24"/>
        <end position="37"/>
    </location>
</feature>
<dbReference type="STRING" id="486041.B0CZF2"/>
<dbReference type="GO" id="GO:0030915">
    <property type="term" value="C:Smc5-Smc6 complex"/>
    <property type="evidence" value="ECO:0007669"/>
    <property type="project" value="TreeGrafter"/>
</dbReference>
<feature type="coiled-coil region" evidence="4">
    <location>
        <begin position="963"/>
        <end position="1028"/>
    </location>
</feature>
<evidence type="ECO:0000256" key="5">
    <source>
        <dbReference type="SAM" id="MobiDB-lite"/>
    </source>
</evidence>
<dbReference type="GO" id="GO:0005634">
    <property type="term" value="C:nucleus"/>
    <property type="evidence" value="ECO:0007669"/>
    <property type="project" value="TreeGrafter"/>
</dbReference>
<dbReference type="PANTHER" id="PTHR45916:SF1">
    <property type="entry name" value="STRUCTURAL MAINTENANCE OF CHROMOSOMES PROTEIN 5"/>
    <property type="match status" value="1"/>
</dbReference>
<evidence type="ECO:0000256" key="4">
    <source>
        <dbReference type="SAM" id="Coils"/>
    </source>
</evidence>
<evidence type="ECO:0000313" key="7">
    <source>
        <dbReference type="EMBL" id="EDR12137.1"/>
    </source>
</evidence>
<protein>
    <recommendedName>
        <fullName evidence="2">Structural maintenance of chromosomes protein 5</fullName>
    </recommendedName>
</protein>
<feature type="coiled-coil region" evidence="4">
    <location>
        <begin position="784"/>
        <end position="818"/>
    </location>
</feature>